<reference evidence="1 2" key="1">
    <citation type="journal article" date="2023" name="Plants (Basel)">
        <title>Bridging the Gap: Combining Genomics and Transcriptomics Approaches to Understand Stylosanthes scabra, an Orphan Legume from the Brazilian Caatinga.</title>
        <authorList>
            <person name="Ferreira-Neto J.R.C."/>
            <person name="da Silva M.D."/>
            <person name="Binneck E."/>
            <person name="de Melo N.F."/>
            <person name="da Silva R.H."/>
            <person name="de Melo A.L.T.M."/>
            <person name="Pandolfi V."/>
            <person name="Bustamante F.O."/>
            <person name="Brasileiro-Vidal A.C."/>
            <person name="Benko-Iseppon A.M."/>
        </authorList>
    </citation>
    <scope>NUCLEOTIDE SEQUENCE [LARGE SCALE GENOMIC DNA]</scope>
    <source>
        <tissue evidence="1">Leaves</tissue>
    </source>
</reference>
<proteinExistence type="predicted"/>
<evidence type="ECO:0000313" key="2">
    <source>
        <dbReference type="Proteomes" id="UP001341840"/>
    </source>
</evidence>
<gene>
    <name evidence="1" type="ORF">PIB30_061582</name>
</gene>
<dbReference type="Proteomes" id="UP001341840">
    <property type="component" value="Unassembled WGS sequence"/>
</dbReference>
<comment type="caution">
    <text evidence="1">The sequence shown here is derived from an EMBL/GenBank/DDBJ whole genome shotgun (WGS) entry which is preliminary data.</text>
</comment>
<dbReference type="EMBL" id="JASCZI010000560">
    <property type="protein sequence ID" value="MED6112425.1"/>
    <property type="molecule type" value="Genomic_DNA"/>
</dbReference>
<organism evidence="1 2">
    <name type="scientific">Stylosanthes scabra</name>
    <dbReference type="NCBI Taxonomy" id="79078"/>
    <lineage>
        <taxon>Eukaryota</taxon>
        <taxon>Viridiplantae</taxon>
        <taxon>Streptophyta</taxon>
        <taxon>Embryophyta</taxon>
        <taxon>Tracheophyta</taxon>
        <taxon>Spermatophyta</taxon>
        <taxon>Magnoliopsida</taxon>
        <taxon>eudicotyledons</taxon>
        <taxon>Gunneridae</taxon>
        <taxon>Pentapetalae</taxon>
        <taxon>rosids</taxon>
        <taxon>fabids</taxon>
        <taxon>Fabales</taxon>
        <taxon>Fabaceae</taxon>
        <taxon>Papilionoideae</taxon>
        <taxon>50 kb inversion clade</taxon>
        <taxon>dalbergioids sensu lato</taxon>
        <taxon>Dalbergieae</taxon>
        <taxon>Pterocarpus clade</taxon>
        <taxon>Stylosanthes</taxon>
    </lineage>
</organism>
<keyword evidence="2" id="KW-1185">Reference proteome</keyword>
<sequence length="106" mass="12168">MTNIEVEDKRWKQAIRQEDESASFEDGLSSTLKLGGLVDISIAIEKSGRRQIDCAEPLYIQLWIRKGHEAHAQIAAGNIWTQFLLSEIEKHKDDLPMMRVTSCDRR</sequence>
<name>A0ABU6QLC8_9FABA</name>
<protein>
    <submittedName>
        <fullName evidence="1">Uncharacterized protein</fullName>
    </submittedName>
</protein>
<evidence type="ECO:0000313" key="1">
    <source>
        <dbReference type="EMBL" id="MED6112425.1"/>
    </source>
</evidence>
<accession>A0ABU6QLC8</accession>